<proteinExistence type="predicted"/>
<reference evidence="1" key="1">
    <citation type="journal article" date="2020" name="Stud. Mycol.">
        <title>101 Dothideomycetes genomes: a test case for predicting lifestyles and emergence of pathogens.</title>
        <authorList>
            <person name="Haridas S."/>
            <person name="Albert R."/>
            <person name="Binder M."/>
            <person name="Bloem J."/>
            <person name="Labutti K."/>
            <person name="Salamov A."/>
            <person name="Andreopoulos B."/>
            <person name="Baker S."/>
            <person name="Barry K."/>
            <person name="Bills G."/>
            <person name="Bluhm B."/>
            <person name="Cannon C."/>
            <person name="Castanera R."/>
            <person name="Culley D."/>
            <person name="Daum C."/>
            <person name="Ezra D."/>
            <person name="Gonzalez J."/>
            <person name="Henrissat B."/>
            <person name="Kuo A."/>
            <person name="Liang C."/>
            <person name="Lipzen A."/>
            <person name="Lutzoni F."/>
            <person name="Magnuson J."/>
            <person name="Mondo S."/>
            <person name="Nolan M."/>
            <person name="Ohm R."/>
            <person name="Pangilinan J."/>
            <person name="Park H.-J."/>
            <person name="Ramirez L."/>
            <person name="Alfaro M."/>
            <person name="Sun H."/>
            <person name="Tritt A."/>
            <person name="Yoshinaga Y."/>
            <person name="Zwiers L.-H."/>
            <person name="Turgeon B."/>
            <person name="Goodwin S."/>
            <person name="Spatafora J."/>
            <person name="Crous P."/>
            <person name="Grigoriev I."/>
        </authorList>
    </citation>
    <scope>NUCLEOTIDE SEQUENCE</scope>
    <source>
        <strain evidence="1">CBS 119687</strain>
    </source>
</reference>
<evidence type="ECO:0000313" key="2">
    <source>
        <dbReference type="Proteomes" id="UP000799771"/>
    </source>
</evidence>
<dbReference type="GeneID" id="54404946"/>
<dbReference type="OrthoDB" id="3800712at2759"/>
<organism evidence="1 2">
    <name type="scientific">Dothidotthia symphoricarpi CBS 119687</name>
    <dbReference type="NCBI Taxonomy" id="1392245"/>
    <lineage>
        <taxon>Eukaryota</taxon>
        <taxon>Fungi</taxon>
        <taxon>Dikarya</taxon>
        <taxon>Ascomycota</taxon>
        <taxon>Pezizomycotina</taxon>
        <taxon>Dothideomycetes</taxon>
        <taxon>Pleosporomycetidae</taxon>
        <taxon>Pleosporales</taxon>
        <taxon>Dothidotthiaceae</taxon>
        <taxon>Dothidotthia</taxon>
    </lineage>
</organism>
<sequence length="310" mass="34679">MRSLIYVSTITILARYANADKENNLESPFGLTFSPTTIFASRLNASGSIEITRYPVSPEYQVYYEDAVYTHGLQGDKTHDAKSVASMFDHIISLVTKSLSSQLGHKPEYSTLFLPSVFDRDTLYAATEAVFPDDSLERPLKIGLTREAACYGYGFFEGKHLGLPLEESNDDGPESLIVVLEYEDAYLYAWFVQVAFDFGTFYVSQQEICKDCGERFRDFLDVFINKALLEKHRDDIRAIVIVGEASAPSISELGMIAKMAVGTEVVNVVTDIDPTEAVAHGAAVWARLTQQFPQNFLSQCTVNFRQHDEL</sequence>
<accession>A0A6A5ZYR0</accession>
<dbReference type="Proteomes" id="UP000799771">
    <property type="component" value="Unassembled WGS sequence"/>
</dbReference>
<name>A0A6A5ZYR0_9PLEO</name>
<evidence type="ECO:0008006" key="3">
    <source>
        <dbReference type="Google" id="ProtNLM"/>
    </source>
</evidence>
<gene>
    <name evidence="1" type="ORF">P153DRAFT_303421</name>
</gene>
<evidence type="ECO:0000313" key="1">
    <source>
        <dbReference type="EMBL" id="KAF2123917.1"/>
    </source>
</evidence>
<dbReference type="AlphaFoldDB" id="A0A6A5ZYR0"/>
<keyword evidence="2" id="KW-1185">Reference proteome</keyword>
<protein>
    <recommendedName>
        <fullName evidence="3">Actin-like ATPase domain-containing protein</fullName>
    </recommendedName>
</protein>
<dbReference type="EMBL" id="ML977521">
    <property type="protein sequence ID" value="KAF2123917.1"/>
    <property type="molecule type" value="Genomic_DNA"/>
</dbReference>
<dbReference type="RefSeq" id="XP_033518310.1">
    <property type="nucleotide sequence ID" value="XM_033664514.1"/>
</dbReference>